<dbReference type="InterPro" id="IPR051532">
    <property type="entry name" value="Ester_Hydrolysis_Enzymes"/>
</dbReference>
<dbReference type="InterPro" id="IPR013830">
    <property type="entry name" value="SGNH_hydro"/>
</dbReference>
<name>A0ABP5G5I2_9ACTN</name>
<protein>
    <submittedName>
        <fullName evidence="2">GDSL-type esterase/lipase family protein</fullName>
    </submittedName>
</protein>
<keyword evidence="3" id="KW-1185">Reference proteome</keyword>
<proteinExistence type="predicted"/>
<evidence type="ECO:0000313" key="2">
    <source>
        <dbReference type="EMBL" id="GAA2038800.1"/>
    </source>
</evidence>
<accession>A0ABP5G5I2</accession>
<dbReference type="SUPFAM" id="SSF52266">
    <property type="entry name" value="SGNH hydrolase"/>
    <property type="match status" value="1"/>
</dbReference>
<feature type="domain" description="SGNH hydrolase-type esterase" evidence="1">
    <location>
        <begin position="19"/>
        <end position="214"/>
    </location>
</feature>
<dbReference type="RefSeq" id="WP_344667664.1">
    <property type="nucleotide sequence ID" value="NZ_BAAAQN010000027.1"/>
</dbReference>
<dbReference type="EMBL" id="BAAAQN010000027">
    <property type="protein sequence ID" value="GAA2038800.1"/>
    <property type="molecule type" value="Genomic_DNA"/>
</dbReference>
<sequence length="282" mass="31426">MTTSDFDNPDLVTVTMMMVGDSISHGSTGDYTWRYRFWRHLRDMAVAVDFVGPKKTLDTVATGRMGDEDFTYADPEFDRDHACQWGLMYAAAKDEIAELVSTHDPDFVLVLLGINDIVWRGVGPEEFEADLRAFIANARAARRDVRLIIGTVLDTNRAHEELDFGRRVFRCNEVIRNVCAELDTLRSPIAVADSSREFFAPDHTWDGTHPNARGELRVAAAFADMLALRFAVGRPYPRPLPAVADVDGELKRHAQADIHLTAPVGGLYRQAEPTADETTTTG</sequence>
<comment type="caution">
    <text evidence="2">The sequence shown here is derived from an EMBL/GenBank/DDBJ whole genome shotgun (WGS) entry which is preliminary data.</text>
</comment>
<dbReference type="InterPro" id="IPR036514">
    <property type="entry name" value="SGNH_hydro_sf"/>
</dbReference>
<gene>
    <name evidence="2" type="ORF">GCM10009839_45600</name>
</gene>
<reference evidence="3" key="1">
    <citation type="journal article" date="2019" name="Int. J. Syst. Evol. Microbiol.">
        <title>The Global Catalogue of Microorganisms (GCM) 10K type strain sequencing project: providing services to taxonomists for standard genome sequencing and annotation.</title>
        <authorList>
            <consortium name="The Broad Institute Genomics Platform"/>
            <consortium name="The Broad Institute Genome Sequencing Center for Infectious Disease"/>
            <person name="Wu L."/>
            <person name="Ma J."/>
        </authorList>
    </citation>
    <scope>NUCLEOTIDE SEQUENCE [LARGE SCALE GENOMIC DNA]</scope>
    <source>
        <strain evidence="3">JCM 16014</strain>
    </source>
</reference>
<dbReference type="Gene3D" id="3.40.50.1110">
    <property type="entry name" value="SGNH hydrolase"/>
    <property type="match status" value="1"/>
</dbReference>
<dbReference type="PANTHER" id="PTHR30383:SF5">
    <property type="entry name" value="SGNH HYDROLASE-TYPE ESTERASE DOMAIN-CONTAINING PROTEIN"/>
    <property type="match status" value="1"/>
</dbReference>
<dbReference type="Pfam" id="PF13472">
    <property type="entry name" value="Lipase_GDSL_2"/>
    <property type="match status" value="1"/>
</dbReference>
<organism evidence="2 3">
    <name type="scientific">Catenulispora yoronensis</name>
    <dbReference type="NCBI Taxonomy" id="450799"/>
    <lineage>
        <taxon>Bacteria</taxon>
        <taxon>Bacillati</taxon>
        <taxon>Actinomycetota</taxon>
        <taxon>Actinomycetes</taxon>
        <taxon>Catenulisporales</taxon>
        <taxon>Catenulisporaceae</taxon>
        <taxon>Catenulispora</taxon>
    </lineage>
</organism>
<evidence type="ECO:0000313" key="3">
    <source>
        <dbReference type="Proteomes" id="UP001500751"/>
    </source>
</evidence>
<dbReference type="Proteomes" id="UP001500751">
    <property type="component" value="Unassembled WGS sequence"/>
</dbReference>
<evidence type="ECO:0000259" key="1">
    <source>
        <dbReference type="Pfam" id="PF13472"/>
    </source>
</evidence>
<dbReference type="PANTHER" id="PTHR30383">
    <property type="entry name" value="THIOESTERASE 1/PROTEASE 1/LYSOPHOSPHOLIPASE L1"/>
    <property type="match status" value="1"/>
</dbReference>